<keyword evidence="2" id="KW-1185">Reference proteome</keyword>
<name>A0ACD3A0C1_9AGAR</name>
<organism evidence="1 2">
    <name type="scientific">Pluteus cervinus</name>
    <dbReference type="NCBI Taxonomy" id="181527"/>
    <lineage>
        <taxon>Eukaryota</taxon>
        <taxon>Fungi</taxon>
        <taxon>Dikarya</taxon>
        <taxon>Basidiomycota</taxon>
        <taxon>Agaricomycotina</taxon>
        <taxon>Agaricomycetes</taxon>
        <taxon>Agaricomycetidae</taxon>
        <taxon>Agaricales</taxon>
        <taxon>Pluteineae</taxon>
        <taxon>Pluteaceae</taxon>
        <taxon>Pluteus</taxon>
    </lineage>
</organism>
<evidence type="ECO:0000313" key="2">
    <source>
        <dbReference type="Proteomes" id="UP000308600"/>
    </source>
</evidence>
<reference evidence="1 2" key="1">
    <citation type="journal article" date="2019" name="Nat. Ecol. Evol.">
        <title>Megaphylogeny resolves global patterns of mushroom evolution.</title>
        <authorList>
            <person name="Varga T."/>
            <person name="Krizsan K."/>
            <person name="Foldi C."/>
            <person name="Dima B."/>
            <person name="Sanchez-Garcia M."/>
            <person name="Sanchez-Ramirez S."/>
            <person name="Szollosi G.J."/>
            <person name="Szarkandi J.G."/>
            <person name="Papp V."/>
            <person name="Albert L."/>
            <person name="Andreopoulos W."/>
            <person name="Angelini C."/>
            <person name="Antonin V."/>
            <person name="Barry K.W."/>
            <person name="Bougher N.L."/>
            <person name="Buchanan P."/>
            <person name="Buyck B."/>
            <person name="Bense V."/>
            <person name="Catcheside P."/>
            <person name="Chovatia M."/>
            <person name="Cooper J."/>
            <person name="Damon W."/>
            <person name="Desjardin D."/>
            <person name="Finy P."/>
            <person name="Geml J."/>
            <person name="Haridas S."/>
            <person name="Hughes K."/>
            <person name="Justo A."/>
            <person name="Karasinski D."/>
            <person name="Kautmanova I."/>
            <person name="Kiss B."/>
            <person name="Kocsube S."/>
            <person name="Kotiranta H."/>
            <person name="LaButti K.M."/>
            <person name="Lechner B.E."/>
            <person name="Liimatainen K."/>
            <person name="Lipzen A."/>
            <person name="Lukacs Z."/>
            <person name="Mihaltcheva S."/>
            <person name="Morgado L.N."/>
            <person name="Niskanen T."/>
            <person name="Noordeloos M.E."/>
            <person name="Ohm R.A."/>
            <person name="Ortiz-Santana B."/>
            <person name="Ovrebo C."/>
            <person name="Racz N."/>
            <person name="Riley R."/>
            <person name="Savchenko A."/>
            <person name="Shiryaev A."/>
            <person name="Soop K."/>
            <person name="Spirin V."/>
            <person name="Szebenyi C."/>
            <person name="Tomsovsky M."/>
            <person name="Tulloss R.E."/>
            <person name="Uehling J."/>
            <person name="Grigoriev I.V."/>
            <person name="Vagvolgyi C."/>
            <person name="Papp T."/>
            <person name="Martin F.M."/>
            <person name="Miettinen O."/>
            <person name="Hibbett D.S."/>
            <person name="Nagy L.G."/>
        </authorList>
    </citation>
    <scope>NUCLEOTIDE SEQUENCE [LARGE SCALE GENOMIC DNA]</scope>
    <source>
        <strain evidence="1 2">NL-1719</strain>
    </source>
</reference>
<accession>A0ACD3A0C1</accession>
<proteinExistence type="predicted"/>
<dbReference type="Proteomes" id="UP000308600">
    <property type="component" value="Unassembled WGS sequence"/>
</dbReference>
<dbReference type="EMBL" id="ML209083">
    <property type="protein sequence ID" value="TFK59094.1"/>
    <property type="molecule type" value="Genomic_DNA"/>
</dbReference>
<gene>
    <name evidence="1" type="ORF">BDN72DRAFT_906157</name>
</gene>
<protein>
    <submittedName>
        <fullName evidence="1">Uncharacterized protein</fullName>
    </submittedName>
</protein>
<evidence type="ECO:0000313" key="1">
    <source>
        <dbReference type="EMBL" id="TFK59094.1"/>
    </source>
</evidence>
<sequence>MTHRQLIYEGDSYDVELDKTVVGAGTHTNIVELENRMKNTHLMDSEQMNQATSSEMGSRPVFQPSKSRSARGSALYAVFRGRKTGIFPSWEATQQQVNGFSGQSFQGFRTLEEAFEAWADRARRGEIIDSVSGQALGPDVPPLLYNAEGLLCRSPGSPKNLIPPPTTRESCSPVPFAQSTALNEVEDVTSTSNQVWWVVLKGNHPGVYLGKNEASRAMGTQIGCTMTAVGGEVEANRLFVRESMAGNTEKGHKKGCTCYHDVDSIFNAVAEC</sequence>